<reference evidence="2" key="1">
    <citation type="submission" date="2020-03" db="EMBL/GenBank/DDBJ databases">
        <authorList>
            <person name="Weist P."/>
        </authorList>
    </citation>
    <scope>NUCLEOTIDE SEQUENCE</scope>
</reference>
<sequence length="346" mass="37161">MGRRAADLTTPVPVLGVPALVGVRGLKTTGGDRTGGALLQAWGLHSSIGVQTSPGKSRPPTQHSVLLTDTLSTPSDRITQTSNRCITSETEYKEILLLAKSYKEKRAILKQKCGESKTKKEVTFKALGGEASKDVACSQRNSTGTYCYARAIKTNPHFAGNATSVRPKYTNGSVVDSEAIGGISVDSGDAEPVTGATSHGRDQNRVQSQNAEQSGRMGLFSAAHHFGMPRKICILCGGRQTVTAAAATLGEKSPAADDCPLKSALTTLSTTALFQMPHTEGDMDFKATQHQTPDNSTDRVHPQILYLNEKLSQLLNTGIDRRTKKRLCIKHNYASASRHKTRRTLS</sequence>
<evidence type="ECO:0000256" key="1">
    <source>
        <dbReference type="SAM" id="MobiDB-lite"/>
    </source>
</evidence>
<name>A0A9N7VFI0_PLEPL</name>
<proteinExistence type="predicted"/>
<accession>A0A9N7VFI0</accession>
<dbReference type="AlphaFoldDB" id="A0A9N7VFI0"/>
<dbReference type="Proteomes" id="UP001153269">
    <property type="component" value="Unassembled WGS sequence"/>
</dbReference>
<protein>
    <submittedName>
        <fullName evidence="2">Uncharacterized protein</fullName>
    </submittedName>
</protein>
<evidence type="ECO:0000313" key="2">
    <source>
        <dbReference type="EMBL" id="CAB1451792.1"/>
    </source>
</evidence>
<dbReference type="EMBL" id="CADEAL010004103">
    <property type="protein sequence ID" value="CAB1451792.1"/>
    <property type="molecule type" value="Genomic_DNA"/>
</dbReference>
<organism evidence="2 3">
    <name type="scientific">Pleuronectes platessa</name>
    <name type="common">European plaice</name>
    <dbReference type="NCBI Taxonomy" id="8262"/>
    <lineage>
        <taxon>Eukaryota</taxon>
        <taxon>Metazoa</taxon>
        <taxon>Chordata</taxon>
        <taxon>Craniata</taxon>
        <taxon>Vertebrata</taxon>
        <taxon>Euteleostomi</taxon>
        <taxon>Actinopterygii</taxon>
        <taxon>Neopterygii</taxon>
        <taxon>Teleostei</taxon>
        <taxon>Neoteleostei</taxon>
        <taxon>Acanthomorphata</taxon>
        <taxon>Carangaria</taxon>
        <taxon>Pleuronectiformes</taxon>
        <taxon>Pleuronectoidei</taxon>
        <taxon>Pleuronectidae</taxon>
        <taxon>Pleuronectes</taxon>
    </lineage>
</organism>
<keyword evidence="3" id="KW-1185">Reference proteome</keyword>
<feature type="region of interest" description="Disordered" evidence="1">
    <location>
        <begin position="185"/>
        <end position="214"/>
    </location>
</feature>
<comment type="caution">
    <text evidence="2">The sequence shown here is derived from an EMBL/GenBank/DDBJ whole genome shotgun (WGS) entry which is preliminary data.</text>
</comment>
<gene>
    <name evidence="2" type="ORF">PLEPLA_LOCUS39519</name>
</gene>
<evidence type="ECO:0000313" key="3">
    <source>
        <dbReference type="Proteomes" id="UP001153269"/>
    </source>
</evidence>